<proteinExistence type="predicted"/>
<dbReference type="EMBL" id="CAJVPT010047776">
    <property type="protein sequence ID" value="CAG8740726.1"/>
    <property type="molecule type" value="Genomic_DNA"/>
</dbReference>
<reference evidence="1" key="1">
    <citation type="submission" date="2021-06" db="EMBL/GenBank/DDBJ databases">
        <authorList>
            <person name="Kallberg Y."/>
            <person name="Tangrot J."/>
            <person name="Rosling A."/>
        </authorList>
    </citation>
    <scope>NUCLEOTIDE SEQUENCE</scope>
    <source>
        <strain evidence="1">CL356</strain>
    </source>
</reference>
<evidence type="ECO:0000313" key="1">
    <source>
        <dbReference type="EMBL" id="CAG8740726.1"/>
    </source>
</evidence>
<sequence>LKARVSKNHAKSLSGPELSHVRYNDKVPPSSGAKRGTTQGSKPTGLLDVSNTLRRKKCDERRNSENNCQSCVRLEIECLGWEENRPEWFQDAERVRVFKKAIKDRTSTRNKGSESSLASIIAATAPPPPTAGNVRPNQPHSATRPAPSSLLPNPISILELNPYPSVPFLQLPSSLLRPATPFSQECFNYRFFIENAQKLANLTELPIPCIHGVRETSLLGRWKQDELDRGRLSNRELARRARTIEEKLNTEYEVASEDMIKHGNQSQQQEEDMLEYFTWVDEEADQA</sequence>
<organism evidence="1 2">
    <name type="scientific">Acaulospora colombiana</name>
    <dbReference type="NCBI Taxonomy" id="27376"/>
    <lineage>
        <taxon>Eukaryota</taxon>
        <taxon>Fungi</taxon>
        <taxon>Fungi incertae sedis</taxon>
        <taxon>Mucoromycota</taxon>
        <taxon>Glomeromycotina</taxon>
        <taxon>Glomeromycetes</taxon>
        <taxon>Diversisporales</taxon>
        <taxon>Acaulosporaceae</taxon>
        <taxon>Acaulospora</taxon>
    </lineage>
</organism>
<keyword evidence="2" id="KW-1185">Reference proteome</keyword>
<protein>
    <submittedName>
        <fullName evidence="1">9036_t:CDS:1</fullName>
    </submittedName>
</protein>
<gene>
    <name evidence="1" type="ORF">ACOLOM_LOCUS12162</name>
</gene>
<name>A0ACA9Q7G3_9GLOM</name>
<dbReference type="Proteomes" id="UP000789525">
    <property type="component" value="Unassembled WGS sequence"/>
</dbReference>
<accession>A0ACA9Q7G3</accession>
<evidence type="ECO:0000313" key="2">
    <source>
        <dbReference type="Proteomes" id="UP000789525"/>
    </source>
</evidence>
<feature type="non-terminal residue" evidence="1">
    <location>
        <position position="287"/>
    </location>
</feature>
<comment type="caution">
    <text evidence="1">The sequence shown here is derived from an EMBL/GenBank/DDBJ whole genome shotgun (WGS) entry which is preliminary data.</text>
</comment>
<feature type="non-terminal residue" evidence="1">
    <location>
        <position position="1"/>
    </location>
</feature>